<evidence type="ECO:0000313" key="3">
    <source>
        <dbReference type="Proteomes" id="UP000006727"/>
    </source>
</evidence>
<dbReference type="PaxDb" id="3218-PP1S24_23V6.1"/>
<accession>A0A2K1K2Q8</accession>
<keyword evidence="3" id="KW-1185">Reference proteome</keyword>
<sequence>MPHLHHVFCDWGTSMGPKHSLAKGGDWVTSDEGWIQWRRIPVHLKIRHENLHGVHCRMTRAGSDTSKGLHAVFVPPALDPPSMLRHITLCVMNCPTLLL</sequence>
<reference evidence="1 3" key="1">
    <citation type="journal article" date="2008" name="Science">
        <title>The Physcomitrella genome reveals evolutionary insights into the conquest of land by plants.</title>
        <authorList>
            <person name="Rensing S."/>
            <person name="Lang D."/>
            <person name="Zimmer A."/>
            <person name="Terry A."/>
            <person name="Salamov A."/>
            <person name="Shapiro H."/>
            <person name="Nishiyama T."/>
            <person name="Perroud P.-F."/>
            <person name="Lindquist E."/>
            <person name="Kamisugi Y."/>
            <person name="Tanahashi T."/>
            <person name="Sakakibara K."/>
            <person name="Fujita T."/>
            <person name="Oishi K."/>
            <person name="Shin-I T."/>
            <person name="Kuroki Y."/>
            <person name="Toyoda A."/>
            <person name="Suzuki Y."/>
            <person name="Hashimoto A."/>
            <person name="Yamaguchi K."/>
            <person name="Sugano A."/>
            <person name="Kohara Y."/>
            <person name="Fujiyama A."/>
            <person name="Anterola A."/>
            <person name="Aoki S."/>
            <person name="Ashton N."/>
            <person name="Barbazuk W.B."/>
            <person name="Barker E."/>
            <person name="Bennetzen J."/>
            <person name="Bezanilla M."/>
            <person name="Blankenship R."/>
            <person name="Cho S.H."/>
            <person name="Dutcher S."/>
            <person name="Estelle M."/>
            <person name="Fawcett J.A."/>
            <person name="Gundlach H."/>
            <person name="Hanada K."/>
            <person name="Heyl A."/>
            <person name="Hicks K.A."/>
            <person name="Hugh J."/>
            <person name="Lohr M."/>
            <person name="Mayer K."/>
            <person name="Melkozernov A."/>
            <person name="Murata T."/>
            <person name="Nelson D."/>
            <person name="Pils B."/>
            <person name="Prigge M."/>
            <person name="Reiss B."/>
            <person name="Renner T."/>
            <person name="Rombauts S."/>
            <person name="Rushton P."/>
            <person name="Sanderfoot A."/>
            <person name="Schween G."/>
            <person name="Shiu S.-H."/>
            <person name="Stueber K."/>
            <person name="Theodoulou F.L."/>
            <person name="Tu H."/>
            <person name="Van de Peer Y."/>
            <person name="Verrier P.J."/>
            <person name="Waters E."/>
            <person name="Wood A."/>
            <person name="Yang L."/>
            <person name="Cove D."/>
            <person name="Cuming A."/>
            <person name="Hasebe M."/>
            <person name="Lucas S."/>
            <person name="Mishler D.B."/>
            <person name="Reski R."/>
            <person name="Grigoriev I."/>
            <person name="Quatrano R.S."/>
            <person name="Boore J.L."/>
        </authorList>
    </citation>
    <scope>NUCLEOTIDE SEQUENCE [LARGE SCALE GENOMIC DNA]</scope>
    <source>
        <strain evidence="2 3">cv. Gransden 2004</strain>
    </source>
</reference>
<organism evidence="1">
    <name type="scientific">Physcomitrium patens</name>
    <name type="common">Spreading-leaved earth moss</name>
    <name type="synonym">Physcomitrella patens</name>
    <dbReference type="NCBI Taxonomy" id="3218"/>
    <lineage>
        <taxon>Eukaryota</taxon>
        <taxon>Viridiplantae</taxon>
        <taxon>Streptophyta</taxon>
        <taxon>Embryophyta</taxon>
        <taxon>Bryophyta</taxon>
        <taxon>Bryophytina</taxon>
        <taxon>Bryopsida</taxon>
        <taxon>Funariidae</taxon>
        <taxon>Funariales</taxon>
        <taxon>Funariaceae</taxon>
        <taxon>Physcomitrium</taxon>
    </lineage>
</organism>
<gene>
    <name evidence="1" type="ORF">PHYPA_012536</name>
</gene>
<evidence type="ECO:0000313" key="1">
    <source>
        <dbReference type="EMBL" id="PNR48063.1"/>
    </source>
</evidence>
<dbReference type="InParanoid" id="A0A2K1K2Q8"/>
<evidence type="ECO:0000313" key="2">
    <source>
        <dbReference type="EnsemblPlants" id="PAC:32913964.CDS.1"/>
    </source>
</evidence>
<name>A0A2K1K2Q8_PHYPA</name>
<dbReference type="Gramene" id="Pp3c9_10510V3.1">
    <property type="protein sequence ID" value="PAC:32913964.CDS.1"/>
    <property type="gene ID" value="Pp3c9_10510"/>
</dbReference>
<proteinExistence type="predicted"/>
<dbReference type="EnsemblPlants" id="Pp3c9_10510V3.1">
    <property type="protein sequence ID" value="PAC:32913964.CDS.1"/>
    <property type="gene ID" value="Pp3c9_10510"/>
</dbReference>
<dbReference type="AlphaFoldDB" id="A0A2K1K2Q8"/>
<reference evidence="2" key="3">
    <citation type="submission" date="2020-12" db="UniProtKB">
        <authorList>
            <consortium name="EnsemblPlants"/>
        </authorList>
    </citation>
    <scope>IDENTIFICATION</scope>
</reference>
<dbReference type="EMBL" id="ABEU02000009">
    <property type="protein sequence ID" value="PNR48063.1"/>
    <property type="molecule type" value="Genomic_DNA"/>
</dbReference>
<protein>
    <submittedName>
        <fullName evidence="1 2">Uncharacterized protein</fullName>
    </submittedName>
</protein>
<dbReference type="Proteomes" id="UP000006727">
    <property type="component" value="Chromosome 9"/>
</dbReference>
<reference evidence="1 3" key="2">
    <citation type="journal article" date="2018" name="Plant J.">
        <title>The Physcomitrella patens chromosome-scale assembly reveals moss genome structure and evolution.</title>
        <authorList>
            <person name="Lang D."/>
            <person name="Ullrich K.K."/>
            <person name="Murat F."/>
            <person name="Fuchs J."/>
            <person name="Jenkins J."/>
            <person name="Haas F.B."/>
            <person name="Piednoel M."/>
            <person name="Gundlach H."/>
            <person name="Van Bel M."/>
            <person name="Meyberg R."/>
            <person name="Vives C."/>
            <person name="Morata J."/>
            <person name="Symeonidi A."/>
            <person name="Hiss M."/>
            <person name="Muchero W."/>
            <person name="Kamisugi Y."/>
            <person name="Saleh O."/>
            <person name="Blanc G."/>
            <person name="Decker E.L."/>
            <person name="van Gessel N."/>
            <person name="Grimwood J."/>
            <person name="Hayes R.D."/>
            <person name="Graham S.W."/>
            <person name="Gunter L.E."/>
            <person name="McDaniel S.F."/>
            <person name="Hoernstein S.N.W."/>
            <person name="Larsson A."/>
            <person name="Li F.W."/>
            <person name="Perroud P.F."/>
            <person name="Phillips J."/>
            <person name="Ranjan P."/>
            <person name="Rokshar D.S."/>
            <person name="Rothfels C.J."/>
            <person name="Schneider L."/>
            <person name="Shu S."/>
            <person name="Stevenson D.W."/>
            <person name="Thummler F."/>
            <person name="Tillich M."/>
            <person name="Villarreal Aguilar J.C."/>
            <person name="Widiez T."/>
            <person name="Wong G.K."/>
            <person name="Wymore A."/>
            <person name="Zhang Y."/>
            <person name="Zimmer A.D."/>
            <person name="Quatrano R.S."/>
            <person name="Mayer K.F.X."/>
            <person name="Goodstein D."/>
            <person name="Casacuberta J.M."/>
            <person name="Vandepoele K."/>
            <person name="Reski R."/>
            <person name="Cuming A.C."/>
            <person name="Tuskan G.A."/>
            <person name="Maumus F."/>
            <person name="Salse J."/>
            <person name="Schmutz J."/>
            <person name="Rensing S.A."/>
        </authorList>
    </citation>
    <scope>NUCLEOTIDE SEQUENCE [LARGE SCALE GENOMIC DNA]</scope>
    <source>
        <strain evidence="2 3">cv. Gransden 2004</strain>
    </source>
</reference>